<feature type="DNA-binding region" description="H-T-H motif" evidence="2">
    <location>
        <begin position="28"/>
        <end position="47"/>
    </location>
</feature>
<comment type="caution">
    <text evidence="4">The sequence shown here is derived from an EMBL/GenBank/DDBJ whole genome shotgun (WGS) entry which is preliminary data.</text>
</comment>
<evidence type="ECO:0000256" key="2">
    <source>
        <dbReference type="PROSITE-ProRule" id="PRU00335"/>
    </source>
</evidence>
<keyword evidence="1 2" id="KW-0238">DNA-binding</keyword>
<dbReference type="AlphaFoldDB" id="A0A366HW91"/>
<dbReference type="OrthoDB" id="9810250at2"/>
<dbReference type="InterPro" id="IPR001647">
    <property type="entry name" value="HTH_TetR"/>
</dbReference>
<feature type="domain" description="HTH tetR-type" evidence="3">
    <location>
        <begin position="5"/>
        <end position="65"/>
    </location>
</feature>
<proteinExistence type="predicted"/>
<keyword evidence="4" id="KW-0418">Kinase</keyword>
<keyword evidence="4" id="KW-0808">Transferase</keyword>
<organism evidence="4 5">
    <name type="scientific">Alkalibaculum bacchi</name>
    <dbReference type="NCBI Taxonomy" id="645887"/>
    <lineage>
        <taxon>Bacteria</taxon>
        <taxon>Bacillati</taxon>
        <taxon>Bacillota</taxon>
        <taxon>Clostridia</taxon>
        <taxon>Eubacteriales</taxon>
        <taxon>Eubacteriaceae</taxon>
        <taxon>Alkalibaculum</taxon>
    </lineage>
</organism>
<reference evidence="4 5" key="1">
    <citation type="submission" date="2018-06" db="EMBL/GenBank/DDBJ databases">
        <title>Genomic Encyclopedia of Type Strains, Phase IV (KMG-IV): sequencing the most valuable type-strain genomes for metagenomic binning, comparative biology and taxonomic classification.</title>
        <authorList>
            <person name="Goeker M."/>
        </authorList>
    </citation>
    <scope>NUCLEOTIDE SEQUENCE [LARGE SCALE GENOMIC DNA]</scope>
    <source>
        <strain evidence="4 5">DSM 22112</strain>
    </source>
</reference>
<dbReference type="GO" id="GO:0003677">
    <property type="term" value="F:DNA binding"/>
    <property type="evidence" value="ECO:0007669"/>
    <property type="project" value="UniProtKB-UniRule"/>
</dbReference>
<dbReference type="InterPro" id="IPR009057">
    <property type="entry name" value="Homeodomain-like_sf"/>
</dbReference>
<gene>
    <name evidence="4" type="ORF">DES36_1296</name>
</gene>
<dbReference type="Pfam" id="PF14278">
    <property type="entry name" value="TetR_C_8"/>
    <property type="match status" value="1"/>
</dbReference>
<dbReference type="PANTHER" id="PTHR43479">
    <property type="entry name" value="ACREF/ENVCD OPERON REPRESSOR-RELATED"/>
    <property type="match status" value="1"/>
</dbReference>
<dbReference type="InterPro" id="IPR039532">
    <property type="entry name" value="TetR_C_Firmicutes"/>
</dbReference>
<dbReference type="PROSITE" id="PS50977">
    <property type="entry name" value="HTH_TETR_2"/>
    <property type="match status" value="1"/>
</dbReference>
<dbReference type="EMBL" id="QNRX01000029">
    <property type="protein sequence ID" value="RBP57461.1"/>
    <property type="molecule type" value="Genomic_DNA"/>
</dbReference>
<sequence>MIKRTNTQDLIVDSFRELLTINSFKSISVQDICDNCSISRMTFYRHYHDKYELMNWIYISEMEDIIQNRTFSNWDLVLDTMLDIILRNSEYFSKVVSIDGQNSFEDFLFRYGYEYALDSIKMNNDGQTSFILDMAVQCYCYGTTSMIINWIKDGYKISQDDMKEALKSCIPIALTGYIS</sequence>
<protein>
    <submittedName>
        <fullName evidence="4">Putative dihydroxyacetone kinase regulator</fullName>
    </submittedName>
</protein>
<dbReference type="PANTHER" id="PTHR43479:SF7">
    <property type="entry name" value="TETR-FAMILY TRANSCRIPTIONAL REGULATOR"/>
    <property type="match status" value="1"/>
</dbReference>
<accession>A0A366HW91</accession>
<dbReference type="RefSeq" id="WP_113921857.1">
    <property type="nucleotide sequence ID" value="NZ_QNRX01000029.1"/>
</dbReference>
<evidence type="ECO:0000313" key="5">
    <source>
        <dbReference type="Proteomes" id="UP000253490"/>
    </source>
</evidence>
<evidence type="ECO:0000313" key="4">
    <source>
        <dbReference type="EMBL" id="RBP57461.1"/>
    </source>
</evidence>
<evidence type="ECO:0000256" key="1">
    <source>
        <dbReference type="ARBA" id="ARBA00023125"/>
    </source>
</evidence>
<dbReference type="InterPro" id="IPR050624">
    <property type="entry name" value="HTH-type_Tx_Regulator"/>
</dbReference>
<keyword evidence="5" id="KW-1185">Reference proteome</keyword>
<dbReference type="Proteomes" id="UP000253490">
    <property type="component" value="Unassembled WGS sequence"/>
</dbReference>
<dbReference type="Gene3D" id="1.10.357.10">
    <property type="entry name" value="Tetracycline Repressor, domain 2"/>
    <property type="match status" value="1"/>
</dbReference>
<dbReference type="SUPFAM" id="SSF46689">
    <property type="entry name" value="Homeodomain-like"/>
    <property type="match status" value="1"/>
</dbReference>
<evidence type="ECO:0000259" key="3">
    <source>
        <dbReference type="PROSITE" id="PS50977"/>
    </source>
</evidence>
<dbReference type="GO" id="GO:0016301">
    <property type="term" value="F:kinase activity"/>
    <property type="evidence" value="ECO:0007669"/>
    <property type="project" value="UniProtKB-KW"/>
</dbReference>
<name>A0A366HW91_9FIRM</name>